<reference evidence="3" key="1">
    <citation type="submission" date="2014-03" db="EMBL/GenBank/DDBJ databases">
        <title>The Genome Sequence of Puccinia striiformis f. sp. tritici PST-78.</title>
        <authorList>
            <consortium name="The Broad Institute Genome Sequencing Platform"/>
            <person name="Cuomo C."/>
            <person name="Hulbert S."/>
            <person name="Chen X."/>
            <person name="Walker B."/>
            <person name="Young S.K."/>
            <person name="Zeng Q."/>
            <person name="Gargeya S."/>
            <person name="Fitzgerald M."/>
            <person name="Haas B."/>
            <person name="Abouelleil A."/>
            <person name="Alvarado L."/>
            <person name="Arachchi H.M."/>
            <person name="Berlin A.M."/>
            <person name="Chapman S.B."/>
            <person name="Goldberg J."/>
            <person name="Griggs A."/>
            <person name="Gujja S."/>
            <person name="Hansen M."/>
            <person name="Howarth C."/>
            <person name="Imamovic A."/>
            <person name="Larimer J."/>
            <person name="McCowan C."/>
            <person name="Montmayeur A."/>
            <person name="Murphy C."/>
            <person name="Neiman D."/>
            <person name="Pearson M."/>
            <person name="Priest M."/>
            <person name="Roberts A."/>
            <person name="Saif S."/>
            <person name="Shea T."/>
            <person name="Sisk P."/>
            <person name="Sykes S."/>
            <person name="Wortman J."/>
            <person name="Nusbaum C."/>
            <person name="Birren B."/>
        </authorList>
    </citation>
    <scope>NUCLEOTIDE SEQUENCE [LARGE SCALE GENOMIC DNA]</scope>
    <source>
        <strain evidence="3">race PST-78</strain>
    </source>
</reference>
<evidence type="ECO:0000256" key="1">
    <source>
        <dbReference type="SAM" id="MobiDB-lite"/>
    </source>
</evidence>
<feature type="region of interest" description="Disordered" evidence="1">
    <location>
        <begin position="58"/>
        <end position="79"/>
    </location>
</feature>
<accession>A0A0L0VVN7</accession>
<name>A0A0L0VVN7_9BASI</name>
<dbReference type="EMBL" id="AJIL01000017">
    <property type="protein sequence ID" value="KNF03336.1"/>
    <property type="molecule type" value="Genomic_DNA"/>
</dbReference>
<keyword evidence="3" id="KW-1185">Reference proteome</keyword>
<comment type="caution">
    <text evidence="2">The sequence shown here is derived from an EMBL/GenBank/DDBJ whole genome shotgun (WGS) entry which is preliminary data.</text>
</comment>
<dbReference type="Proteomes" id="UP000054564">
    <property type="component" value="Unassembled WGS sequence"/>
</dbReference>
<evidence type="ECO:0000313" key="3">
    <source>
        <dbReference type="Proteomes" id="UP000054564"/>
    </source>
</evidence>
<dbReference type="AlphaFoldDB" id="A0A0L0VVN7"/>
<sequence length="629" mass="73091">MTSVIYGLEVLKFFVKIMRSRFILIMFIATACCMELTKLEEERSNTIALHEKFLDLASNAPSDEPKSTHINRDQSTSERQNFAHCGAEASFRPVAHEQAEYHGRQEFTNLIKDSPLKDLYPKKARILLRAWERNSDQVLSLATDFKDLLNQQKFEELLLDHSTEHQTGEVERLSESLRESCVRIKDRLNLLKEKRLLQLGGLASRFQDRRTFVFLESNLDEDSQIPKHMEDYPLDVFNLVMKVNGEQLSWLILDDIKQIIIDQKSLSKHQETSGAKASSLAVEYLLKTMDLLYKHNFIKGEDVRIYVLHDKELVNDMINYVHTSFANEKYIKGNDEQIWIGGESVTNHWYFSPMHKVFKVFGEEDKKIITLYSLEAKILELVTKLKQSDQIPQKFQENWASFSLQEYINTLNKIMNRSNQSNKSAKSGILNMEISVDEENQMQLQINKMIELLQELDLNPKLDAYDHYYENWLDITNASLLYISICQLIDFTERNISREIVAEIEAEEIQSGFVGSRALRQAALSSTKLVQYTGFTQTLVYLIYEGEDKIYLSKNEAYLKSKIQEYLGGFGQEIIKFQENHQVAGLDQTIFNTEVNDFLHEVTGYKERSEKLLEASLKLESLDIRRLTE</sequence>
<gene>
    <name evidence="2" type="ORF">PSTG_03281</name>
</gene>
<organism evidence="2 3">
    <name type="scientific">Puccinia striiformis f. sp. tritici PST-78</name>
    <dbReference type="NCBI Taxonomy" id="1165861"/>
    <lineage>
        <taxon>Eukaryota</taxon>
        <taxon>Fungi</taxon>
        <taxon>Dikarya</taxon>
        <taxon>Basidiomycota</taxon>
        <taxon>Pucciniomycotina</taxon>
        <taxon>Pucciniomycetes</taxon>
        <taxon>Pucciniales</taxon>
        <taxon>Pucciniaceae</taxon>
        <taxon>Puccinia</taxon>
    </lineage>
</organism>
<evidence type="ECO:0000313" key="2">
    <source>
        <dbReference type="EMBL" id="KNF03336.1"/>
    </source>
</evidence>
<proteinExistence type="predicted"/>
<protein>
    <submittedName>
        <fullName evidence="2">Uncharacterized protein</fullName>
    </submittedName>
</protein>
<feature type="compositionally biased region" description="Basic and acidic residues" evidence="1">
    <location>
        <begin position="63"/>
        <end position="76"/>
    </location>
</feature>